<evidence type="ECO:0000313" key="2">
    <source>
        <dbReference type="Proteomes" id="UP001597414"/>
    </source>
</evidence>
<evidence type="ECO:0008006" key="3">
    <source>
        <dbReference type="Google" id="ProtNLM"/>
    </source>
</evidence>
<dbReference type="RefSeq" id="WP_380803344.1">
    <property type="nucleotide sequence ID" value="NZ_JBHUIV010000017.1"/>
</dbReference>
<accession>A0ABW5B8Z4</accession>
<comment type="caution">
    <text evidence="1">The sequence shown here is derived from an EMBL/GenBank/DDBJ whole genome shotgun (WGS) entry which is preliminary data.</text>
</comment>
<feature type="non-terminal residue" evidence="1">
    <location>
        <position position="1"/>
    </location>
</feature>
<organism evidence="1 2">
    <name type="scientific">Shivajiella indica</name>
    <dbReference type="NCBI Taxonomy" id="872115"/>
    <lineage>
        <taxon>Bacteria</taxon>
        <taxon>Pseudomonadati</taxon>
        <taxon>Bacteroidota</taxon>
        <taxon>Cytophagia</taxon>
        <taxon>Cytophagales</taxon>
        <taxon>Cyclobacteriaceae</taxon>
        <taxon>Shivajiella</taxon>
    </lineage>
</organism>
<protein>
    <recommendedName>
        <fullName evidence="3">Transposase</fullName>
    </recommendedName>
</protein>
<name>A0ABW5B8Z4_9BACT</name>
<dbReference type="EMBL" id="JBHUIV010000017">
    <property type="protein sequence ID" value="MFD2202437.1"/>
    <property type="molecule type" value="Genomic_DNA"/>
</dbReference>
<sequence length="81" mass="9449">PKTKTGRKSKSARTLIINKTYALSKTKSLILKIRGLIGELEEIIQKCVNKIASKIEYSRRNQVFKRKFRAKLKYSMNYKSI</sequence>
<keyword evidence="2" id="KW-1185">Reference proteome</keyword>
<gene>
    <name evidence="1" type="ORF">ACFSKV_12755</name>
</gene>
<proteinExistence type="predicted"/>
<reference evidence="2" key="1">
    <citation type="journal article" date="2019" name="Int. J. Syst. Evol. Microbiol.">
        <title>The Global Catalogue of Microorganisms (GCM) 10K type strain sequencing project: providing services to taxonomists for standard genome sequencing and annotation.</title>
        <authorList>
            <consortium name="The Broad Institute Genomics Platform"/>
            <consortium name="The Broad Institute Genome Sequencing Center for Infectious Disease"/>
            <person name="Wu L."/>
            <person name="Ma J."/>
        </authorList>
    </citation>
    <scope>NUCLEOTIDE SEQUENCE [LARGE SCALE GENOMIC DNA]</scope>
    <source>
        <strain evidence="2">KCTC 19812</strain>
    </source>
</reference>
<evidence type="ECO:0000313" key="1">
    <source>
        <dbReference type="EMBL" id="MFD2202437.1"/>
    </source>
</evidence>
<dbReference type="Proteomes" id="UP001597414">
    <property type="component" value="Unassembled WGS sequence"/>
</dbReference>